<gene>
    <name evidence="1" type="ORF">Slin15195_G095800</name>
</gene>
<name>A0A9Q9B4M6_9PEZI</name>
<evidence type="ECO:0000313" key="1">
    <source>
        <dbReference type="EMBL" id="USW56261.1"/>
    </source>
</evidence>
<dbReference type="OrthoDB" id="3646160at2759"/>
<proteinExistence type="predicted"/>
<protein>
    <submittedName>
        <fullName evidence="1">Uncharacterized protein</fullName>
    </submittedName>
</protein>
<keyword evidence="2" id="KW-1185">Reference proteome</keyword>
<dbReference type="Proteomes" id="UP001056384">
    <property type="component" value="Chromosome 8"/>
</dbReference>
<organism evidence="1 2">
    <name type="scientific">Septoria linicola</name>
    <dbReference type="NCBI Taxonomy" id="215465"/>
    <lineage>
        <taxon>Eukaryota</taxon>
        <taxon>Fungi</taxon>
        <taxon>Dikarya</taxon>
        <taxon>Ascomycota</taxon>
        <taxon>Pezizomycotina</taxon>
        <taxon>Dothideomycetes</taxon>
        <taxon>Dothideomycetidae</taxon>
        <taxon>Mycosphaerellales</taxon>
        <taxon>Mycosphaerellaceae</taxon>
        <taxon>Septoria</taxon>
    </lineage>
</organism>
<accession>A0A9Q9B4M6</accession>
<dbReference type="AlphaFoldDB" id="A0A9Q9B4M6"/>
<reference evidence="1" key="1">
    <citation type="submission" date="2022-06" db="EMBL/GenBank/DDBJ databases">
        <title>Complete genome sequences of two strains of the flax pathogen Septoria linicola.</title>
        <authorList>
            <person name="Lapalu N."/>
            <person name="Simon A."/>
            <person name="Demenou B."/>
            <person name="Paumier D."/>
            <person name="Guillot M.-P."/>
            <person name="Gout L."/>
            <person name="Valade R."/>
        </authorList>
    </citation>
    <scope>NUCLEOTIDE SEQUENCE</scope>
    <source>
        <strain evidence="1">SE15195</strain>
    </source>
</reference>
<dbReference type="EMBL" id="CP099425">
    <property type="protein sequence ID" value="USW56261.1"/>
    <property type="molecule type" value="Genomic_DNA"/>
</dbReference>
<sequence length="348" mass="39752">MAPSSELFWTADDYQAKYNLAELQKLVVDQLNINIVDGMDEDFCINALLEANKKDGKWTGPFRFLDLPPEMRNHVYRELLSIPTAGAGGDVMEPAARVNRVLEHMLNEYAWRSPLAETAKRPRLLDQHMLRFEEVNVHLQLSIERLYSGNVPIVEELCIASGRRLWQLVSDLVESGRLKRFVVSVELFGFKDQQFPSPTNNMLQQAFWPLSLLGPSRSVRMTGVPSVVLDHIKTLQATKVPACGVDLVNSAVYLEQGLARCLERMEVTQHRKTADSVELANRVRELLWIDSAFVTAVLIEKVIRAITDMETLLESPEIVEHDSNWEEWISRRHTRSERKQLIEGHLLA</sequence>
<evidence type="ECO:0000313" key="2">
    <source>
        <dbReference type="Proteomes" id="UP001056384"/>
    </source>
</evidence>